<dbReference type="GO" id="GO:0000963">
    <property type="term" value="P:mitochondrial RNA processing"/>
    <property type="evidence" value="ECO:0007669"/>
    <property type="project" value="TreeGrafter"/>
</dbReference>
<protein>
    <submittedName>
        <fullName evidence="5">FAST kinase domain-containing protein 2, mitochondrial isoform X1</fullName>
    </submittedName>
</protein>
<name>A0AAV1HP07_XYRNO</name>
<feature type="domain" description="RAP" evidence="4">
    <location>
        <begin position="580"/>
        <end position="638"/>
    </location>
</feature>
<keyword evidence="5" id="KW-0418">Kinase</keyword>
<keyword evidence="5" id="KW-0808">Transferase</keyword>
<dbReference type="InterPro" id="IPR013584">
    <property type="entry name" value="RAP"/>
</dbReference>
<accession>A0AAV1HP07</accession>
<reference evidence="5" key="1">
    <citation type="submission" date="2023-08" db="EMBL/GenBank/DDBJ databases">
        <authorList>
            <person name="Alioto T."/>
            <person name="Alioto T."/>
            <person name="Gomez Garrido J."/>
        </authorList>
    </citation>
    <scope>NUCLEOTIDE SEQUENCE</scope>
</reference>
<evidence type="ECO:0000256" key="2">
    <source>
        <dbReference type="ARBA" id="ARBA00023128"/>
    </source>
</evidence>
<evidence type="ECO:0000313" key="6">
    <source>
        <dbReference type="Proteomes" id="UP001178508"/>
    </source>
</evidence>
<dbReference type="InterPro" id="IPR010622">
    <property type="entry name" value="FAST_Leu-rich"/>
</dbReference>
<dbReference type="InterPro" id="IPR050870">
    <property type="entry name" value="FAST_kinase"/>
</dbReference>
<dbReference type="PANTHER" id="PTHR21228">
    <property type="entry name" value="FAST LEU-RICH DOMAIN-CONTAINING"/>
    <property type="match status" value="1"/>
</dbReference>
<gene>
    <name evidence="5" type="ORF">XNOV1_A015064</name>
</gene>
<sequence length="657" mass="74749">MWRTAELVRLGIRFSSPRSLCQPCSILMKAPLKDRVFPVKKLAHNLSLKGSAVSSVRFYSQERTDSEEHPSSLPPAEVQAGDDQTSRSLQTKYFLESLHQCTSPVDVLDFSIQHAVTFRHVSSCLVCMWSSTKKMTEEQRNYELQLAFEHPGFEPLLQKVMRSAGYMRSRDLGLSLLSMLKLGVPQQSRVIQTLLRCCQETLNDFDERALSVLATCLEHLKDSPNVSSLRDGVRLVFEIRLPEIKDVFAFQTMMRVLGKDAPPAFRRKLEVKALSMIDQFNPINCQHMICNMATMELHSRPLLEICSKKVRENLHGIPFNRLVAVLMAYKDLSYRDFGLFTDISDHLASVIDIFTNKQVVLFLSVFEKFNFSPDALMEAFAEKVIADPDSLTLRHLVCVLKVYSSLNYDLQHRRQQFLDSVTRVLESYLPNMSKPELLKCVYSLCQLNHFPPAPLELLLQESTLEQLKTTTPKSLRHQDMKLRLVDMCLRLDRPPLPQPLTVPSSDQEDSSVISSSENPVLSQLLQEMFGDQEDRLLQQAVVEENFYVIDGVITKVRPPAAEAASPAGEEGSPAESSRRVAVFGATSSSFCFGTSHPRGLLATKIRHLRILGYDPVLVIEPMLRRMPQEQRTEFLREQIFPDEHQSETRSETEKLES</sequence>
<dbReference type="AlphaFoldDB" id="A0AAV1HP07"/>
<evidence type="ECO:0000259" key="4">
    <source>
        <dbReference type="SMART" id="SM00952"/>
    </source>
</evidence>
<comment type="subcellular location">
    <subcellularLocation>
        <location evidence="1">Mitochondrion</location>
    </subcellularLocation>
</comment>
<evidence type="ECO:0000256" key="1">
    <source>
        <dbReference type="ARBA" id="ARBA00004173"/>
    </source>
</evidence>
<evidence type="ECO:0000256" key="3">
    <source>
        <dbReference type="SAM" id="MobiDB-lite"/>
    </source>
</evidence>
<keyword evidence="6" id="KW-1185">Reference proteome</keyword>
<feature type="region of interest" description="Disordered" evidence="3">
    <location>
        <begin position="63"/>
        <end position="84"/>
    </location>
</feature>
<organism evidence="5 6">
    <name type="scientific">Xyrichtys novacula</name>
    <name type="common">Pearly razorfish</name>
    <name type="synonym">Hemipteronotus novacula</name>
    <dbReference type="NCBI Taxonomy" id="13765"/>
    <lineage>
        <taxon>Eukaryota</taxon>
        <taxon>Metazoa</taxon>
        <taxon>Chordata</taxon>
        <taxon>Craniata</taxon>
        <taxon>Vertebrata</taxon>
        <taxon>Euteleostomi</taxon>
        <taxon>Actinopterygii</taxon>
        <taxon>Neopterygii</taxon>
        <taxon>Teleostei</taxon>
        <taxon>Neoteleostei</taxon>
        <taxon>Acanthomorphata</taxon>
        <taxon>Eupercaria</taxon>
        <taxon>Labriformes</taxon>
        <taxon>Labridae</taxon>
        <taxon>Xyrichtys</taxon>
    </lineage>
</organism>
<evidence type="ECO:0000313" key="5">
    <source>
        <dbReference type="EMBL" id="CAJ1086924.1"/>
    </source>
</evidence>
<dbReference type="Proteomes" id="UP001178508">
    <property type="component" value="Chromosome 24"/>
</dbReference>
<dbReference type="GO" id="GO:0005759">
    <property type="term" value="C:mitochondrial matrix"/>
    <property type="evidence" value="ECO:0007669"/>
    <property type="project" value="TreeGrafter"/>
</dbReference>
<proteinExistence type="predicted"/>
<dbReference type="SMART" id="SM00952">
    <property type="entry name" value="RAP"/>
    <property type="match status" value="1"/>
</dbReference>
<dbReference type="GO" id="GO:0003723">
    <property type="term" value="F:RNA binding"/>
    <property type="evidence" value="ECO:0007669"/>
    <property type="project" value="TreeGrafter"/>
</dbReference>
<dbReference type="Pfam" id="PF06743">
    <property type="entry name" value="FAST_1"/>
    <property type="match status" value="1"/>
</dbReference>
<dbReference type="GO" id="GO:0016301">
    <property type="term" value="F:kinase activity"/>
    <property type="evidence" value="ECO:0007669"/>
    <property type="project" value="UniProtKB-KW"/>
</dbReference>
<dbReference type="PANTHER" id="PTHR21228:SF1">
    <property type="entry name" value="FAST KINASE DOMAIN-CONTAINING PROTEIN 2, MITOCHONDRIAL"/>
    <property type="match status" value="1"/>
</dbReference>
<dbReference type="GO" id="GO:0044528">
    <property type="term" value="P:regulation of mitochondrial mRNA stability"/>
    <property type="evidence" value="ECO:0007669"/>
    <property type="project" value="InterPro"/>
</dbReference>
<dbReference type="GO" id="GO:0035770">
    <property type="term" value="C:ribonucleoprotein granule"/>
    <property type="evidence" value="ECO:0007669"/>
    <property type="project" value="TreeGrafter"/>
</dbReference>
<dbReference type="EMBL" id="OY660887">
    <property type="protein sequence ID" value="CAJ1086924.1"/>
    <property type="molecule type" value="Genomic_DNA"/>
</dbReference>
<keyword evidence="2" id="KW-0496">Mitochondrion</keyword>